<feature type="region of interest" description="Disordered" evidence="3">
    <location>
        <begin position="277"/>
        <end position="331"/>
    </location>
</feature>
<sequence>MNFFRVFQARIGSEVARLIDQGAQLETIIDRDEVLQDFKAKNKKVVEFLTRHDNLIRLISIVLEEKFTDDKVVRFRRPFVAAELILSDVSEMQEALKKENLPDRVLQWLNRSGPFSTANVANTKKLMFCCLYLYGKEFIEQIIAKKAIETIIKHIECFPFSEMIIDIVAYVEGMLGRDELTLFLKRTQLVSKLLQEMDSTTHPLVPNNISTVINNIIARYVTLAPSLLFDHIFTPRTTTLLLSIALQPWRGLRRLERGEFNDKTEEVDQYQKMQEEAEKTRKLKRKQNKIDRLKRKGRVVQNDKDSNSDSGDSAEVEDTSSQCPSPPPITFLPMVSKQITTTKPSRESLLKWGRAKSALGVSLLIDIMWNTRSAVLTQIEEAEKKRIQDDIEAQEQKERDQRFWEKMQKERDEEEQLRQKQIKEEEEKKKMEKNKNKNKNKKKRAKRNKYLKKKGKKDIDDKDGNKNKEEDINSDDEDIKLKRKKTDSEEDQDELLSSGDEDGPIATHSSSDENASSSSDNDKSNGSDTFSDSNSASDEEKENKDEKKEEEKESNNDSNSNSNSNSDSTNNCNNNNNNNSNFNTPPQKQKKKDLWNISIPKKTYNNQEDVDSDDDGGFSRPPSILISKIGADLPPGVHSPMFPTREKYQSFEEPDFAETIPNESLNSGEDSEENKKDQFDEFDDNIFEGQKVDSFEKD</sequence>
<evidence type="ECO:0000256" key="3">
    <source>
        <dbReference type="SAM" id="MobiDB-lite"/>
    </source>
</evidence>
<reference evidence="4 5" key="1">
    <citation type="submission" date="2019-03" db="EMBL/GenBank/DDBJ databases">
        <title>Single cell metagenomics reveals metabolic interactions within the superorganism composed of flagellate Streblomastix strix and complex community of Bacteroidetes bacteria on its surface.</title>
        <authorList>
            <person name="Treitli S.C."/>
            <person name="Kolisko M."/>
            <person name="Husnik F."/>
            <person name="Keeling P."/>
            <person name="Hampl V."/>
        </authorList>
    </citation>
    <scope>NUCLEOTIDE SEQUENCE [LARGE SCALE GENOMIC DNA]</scope>
    <source>
        <strain evidence="4">ST1C</strain>
    </source>
</reference>
<feature type="region of interest" description="Disordered" evidence="3">
    <location>
        <begin position="405"/>
        <end position="698"/>
    </location>
</feature>
<feature type="compositionally biased region" description="Basic residues" evidence="3">
    <location>
        <begin position="436"/>
        <end position="456"/>
    </location>
</feature>
<dbReference type="OrthoDB" id="295029at2759"/>
<feature type="compositionally biased region" description="Low complexity" evidence="3">
    <location>
        <begin position="556"/>
        <end position="581"/>
    </location>
</feature>
<feature type="compositionally biased region" description="Basic and acidic residues" evidence="3">
    <location>
        <begin position="541"/>
        <end position="555"/>
    </location>
</feature>
<keyword evidence="2" id="KW-0131">Cell cycle</keyword>
<evidence type="ECO:0000256" key="2">
    <source>
        <dbReference type="ARBA" id="ARBA00023306"/>
    </source>
</evidence>
<dbReference type="InterPro" id="IPR007587">
    <property type="entry name" value="SAPS"/>
</dbReference>
<proteinExistence type="inferred from homology"/>
<dbReference type="Proteomes" id="UP000324800">
    <property type="component" value="Unassembled WGS sequence"/>
</dbReference>
<name>A0A5J4V060_9EUKA</name>
<feature type="compositionally biased region" description="Basic and acidic residues" evidence="3">
    <location>
        <begin position="457"/>
        <end position="471"/>
    </location>
</feature>
<accession>A0A5J4V060</accession>
<comment type="similarity">
    <text evidence="1">Belongs to the SAPS family.</text>
</comment>
<gene>
    <name evidence="4" type="ORF">EZS28_029022</name>
</gene>
<dbReference type="AlphaFoldDB" id="A0A5J4V060"/>
<dbReference type="PANTHER" id="PTHR12634:SF8">
    <property type="entry name" value="FIERY MOUNTAIN, ISOFORM D"/>
    <property type="match status" value="1"/>
</dbReference>
<dbReference type="GO" id="GO:0019903">
    <property type="term" value="F:protein phosphatase binding"/>
    <property type="evidence" value="ECO:0007669"/>
    <property type="project" value="InterPro"/>
</dbReference>
<comment type="caution">
    <text evidence="4">The sequence shown here is derived from an EMBL/GenBank/DDBJ whole genome shotgun (WGS) entry which is preliminary data.</text>
</comment>
<protein>
    <submittedName>
        <fullName evidence="4">Uncharacterized protein</fullName>
    </submittedName>
</protein>
<dbReference type="PANTHER" id="PTHR12634">
    <property type="entry name" value="SIT4 YEAST -ASSOCIATING PROTEIN-RELATED"/>
    <property type="match status" value="1"/>
</dbReference>
<feature type="compositionally biased region" description="Acidic residues" evidence="3">
    <location>
        <begin position="488"/>
        <end position="503"/>
    </location>
</feature>
<dbReference type="GO" id="GO:0019888">
    <property type="term" value="F:protein phosphatase regulator activity"/>
    <property type="evidence" value="ECO:0007669"/>
    <property type="project" value="TreeGrafter"/>
</dbReference>
<evidence type="ECO:0000256" key="1">
    <source>
        <dbReference type="ARBA" id="ARBA00006180"/>
    </source>
</evidence>
<organism evidence="4 5">
    <name type="scientific">Streblomastix strix</name>
    <dbReference type="NCBI Taxonomy" id="222440"/>
    <lineage>
        <taxon>Eukaryota</taxon>
        <taxon>Metamonada</taxon>
        <taxon>Preaxostyla</taxon>
        <taxon>Oxymonadida</taxon>
        <taxon>Streblomastigidae</taxon>
        <taxon>Streblomastix</taxon>
    </lineage>
</organism>
<evidence type="ECO:0000313" key="5">
    <source>
        <dbReference type="Proteomes" id="UP000324800"/>
    </source>
</evidence>
<evidence type="ECO:0000313" key="4">
    <source>
        <dbReference type="EMBL" id="KAA6375451.1"/>
    </source>
</evidence>
<dbReference type="EMBL" id="SNRW01011217">
    <property type="protein sequence ID" value="KAA6375451.1"/>
    <property type="molecule type" value="Genomic_DNA"/>
</dbReference>
<feature type="compositionally biased region" description="Basic and acidic residues" evidence="3">
    <location>
        <begin position="405"/>
        <end position="435"/>
    </location>
</feature>
<feature type="compositionally biased region" description="Basic residues" evidence="3">
    <location>
        <begin position="281"/>
        <end position="298"/>
    </location>
</feature>